<evidence type="ECO:0000256" key="7">
    <source>
        <dbReference type="ARBA" id="ARBA00048472"/>
    </source>
</evidence>
<dbReference type="Proteomes" id="UP000663570">
    <property type="component" value="Chromosome"/>
</dbReference>
<reference evidence="8 9" key="1">
    <citation type="submission" date="2021-02" db="EMBL/GenBank/DDBJ databases">
        <title>Niveibacterium changnyeongensis HC41.</title>
        <authorList>
            <person name="Kang M."/>
        </authorList>
    </citation>
    <scope>NUCLEOTIDE SEQUENCE [LARGE SCALE GENOMIC DNA]</scope>
    <source>
        <strain evidence="8 9">HC41</strain>
    </source>
</reference>
<dbReference type="GO" id="GO:0003746">
    <property type="term" value="F:translation elongation factor activity"/>
    <property type="evidence" value="ECO:0007669"/>
    <property type="project" value="UniProtKB-KW"/>
</dbReference>
<organism evidence="8 9">
    <name type="scientific">Niveibacterium microcysteis</name>
    <dbReference type="NCBI Taxonomy" id="2811415"/>
    <lineage>
        <taxon>Bacteria</taxon>
        <taxon>Pseudomonadati</taxon>
        <taxon>Pseudomonadota</taxon>
        <taxon>Betaproteobacteria</taxon>
        <taxon>Rhodocyclales</taxon>
        <taxon>Rhodocyclaceae</taxon>
        <taxon>Niveibacterium</taxon>
    </lineage>
</organism>
<dbReference type="PIRSF" id="PIRSF015557">
    <property type="entry name" value="UCP015557"/>
    <property type="match status" value="1"/>
</dbReference>
<comment type="catalytic activity">
    <reaction evidence="7">
        <text>dTDP-beta-L-rhamnose + L-arginyl-[protein] = N(omega)-(alpha-L-rhamnosyl)-L-arginyl-[protein] + dTDP + H(+)</text>
        <dbReference type="Rhea" id="RHEA:66692"/>
        <dbReference type="Rhea" id="RHEA-COMP:10532"/>
        <dbReference type="Rhea" id="RHEA-COMP:17096"/>
        <dbReference type="ChEBI" id="CHEBI:15378"/>
        <dbReference type="ChEBI" id="CHEBI:29965"/>
        <dbReference type="ChEBI" id="CHEBI:57510"/>
        <dbReference type="ChEBI" id="CHEBI:58369"/>
        <dbReference type="ChEBI" id="CHEBI:167445"/>
    </reaction>
    <physiologicalReaction direction="left-to-right" evidence="7">
        <dbReference type="Rhea" id="RHEA:66693"/>
    </physiologicalReaction>
</comment>
<protein>
    <recommendedName>
        <fullName evidence="5">Protein-arginine rhamnosyltransferase</fullName>
    </recommendedName>
    <alternativeName>
        <fullName evidence="6">EF-P arginine rhamnosyltransferase</fullName>
    </alternativeName>
</protein>
<comment type="function">
    <text evidence="3">Protein-arginine rhamnosyltransferase that catalyzes the transfer of a single rhamnose to elongation factor P (EF-P) on 'Lys-32', a modification required for EF-P-dependent rescue of polyproline stalled ribosomes.</text>
</comment>
<evidence type="ECO:0000256" key="3">
    <source>
        <dbReference type="ARBA" id="ARBA00024303"/>
    </source>
</evidence>
<dbReference type="Pfam" id="PF10093">
    <property type="entry name" value="EarP"/>
    <property type="match status" value="1"/>
</dbReference>
<comment type="similarity">
    <text evidence="4">Belongs to the glycosyltransferase 104 family.</text>
</comment>
<gene>
    <name evidence="8" type="primary">earP</name>
    <name evidence="8" type="ORF">JY500_17310</name>
</gene>
<sequence>MSAWRWDIFCTVIDNYGDIGVCWRLARQLASEHDADVRLWVDDLASHSRLLGDGDVSASGVAVHHWRQEAAPDASADVVVAGFGCRLPESYVAAMAARPRAPVWINLEYLSAEAWVEGCHLLPSPHPRLPLTEHFYYPGFTQQTGGLLREARLIEARDAFRRDSAAQAALWQCLGVDAPSPDSLRISLFAYENPALPDLLQAWAEGGNEIWCGVPEGRVWKSVEAWLGAPLSLGRSESRGRLVLAPLRFVDQARYDQLLWSCDVNFVRGEDSFVRAQWAGRPLVWHIYPQDEAAHLVKLEAFLARQVAGLAERDAEVLRRMQHAWNTGGAIVSAWADFMEALPRLREHAEAWCRDLSAQRDLAAGLAQFAKIKLK</sequence>
<dbReference type="RefSeq" id="WP_206253958.1">
    <property type="nucleotide sequence ID" value="NZ_CP071060.1"/>
</dbReference>
<keyword evidence="9" id="KW-1185">Reference proteome</keyword>
<keyword evidence="1" id="KW-0328">Glycosyltransferase</keyword>
<keyword evidence="2" id="KW-0808">Transferase</keyword>
<dbReference type="NCBIfam" id="TIGR03837">
    <property type="entry name" value="efp_Arg_rhamno"/>
    <property type="match status" value="1"/>
</dbReference>
<evidence type="ECO:0000313" key="8">
    <source>
        <dbReference type="EMBL" id="QSI76213.1"/>
    </source>
</evidence>
<name>A0ABX7M639_9RHOO</name>
<evidence type="ECO:0000256" key="1">
    <source>
        <dbReference type="ARBA" id="ARBA00022676"/>
    </source>
</evidence>
<proteinExistence type="inferred from homology"/>
<accession>A0ABX7M639</accession>
<evidence type="ECO:0000256" key="2">
    <source>
        <dbReference type="ARBA" id="ARBA00022679"/>
    </source>
</evidence>
<keyword evidence="8" id="KW-0648">Protein biosynthesis</keyword>
<evidence type="ECO:0000256" key="5">
    <source>
        <dbReference type="ARBA" id="ARBA00024416"/>
    </source>
</evidence>
<evidence type="ECO:0000256" key="4">
    <source>
        <dbReference type="ARBA" id="ARBA00024346"/>
    </source>
</evidence>
<evidence type="ECO:0000313" key="9">
    <source>
        <dbReference type="Proteomes" id="UP000663570"/>
    </source>
</evidence>
<dbReference type="EMBL" id="CP071060">
    <property type="protein sequence ID" value="QSI76213.1"/>
    <property type="molecule type" value="Genomic_DNA"/>
</dbReference>
<evidence type="ECO:0000256" key="6">
    <source>
        <dbReference type="ARBA" id="ARBA00030025"/>
    </source>
</evidence>
<dbReference type="InterPro" id="IPR016633">
    <property type="entry name" value="EarP"/>
</dbReference>
<keyword evidence="8" id="KW-0251">Elongation factor</keyword>